<proteinExistence type="predicted"/>
<accession>A0A5C6ZEE2</accession>
<keyword evidence="3" id="KW-1185">Reference proteome</keyword>
<dbReference type="InterPro" id="IPR019861">
    <property type="entry name" value="PorP/SprF_Bacteroidetes"/>
</dbReference>
<reference evidence="2 3" key="1">
    <citation type="submission" date="2019-08" db="EMBL/GenBank/DDBJ databases">
        <title>Genomes of Subsaximicrobium wynnwilliamsii strains.</title>
        <authorList>
            <person name="Bowman J.P."/>
        </authorList>
    </citation>
    <scope>NUCLEOTIDE SEQUENCE [LARGE SCALE GENOMIC DNA]</scope>
    <source>
        <strain evidence="2 3">2-80-2</strain>
    </source>
</reference>
<sequence>MKNGVLTIVFLFCAIQMFYSQEEDGVVSLALPTRNSLTFNRFLINPTFSFVREQHRYVSMTNKREWVQFDDAPTTYLASYSGRFRENMGIGIAVFQQNYGVLTTFGGTLNFAYNAQLQRDSNLTFGLNLGIYSSGIDAGRVVTNFEDPSLNTIPSNTLISVNPGINYGLAFLDFGVSIKNLALYNMSTSTLIEDNPEQSIQAHMMHTGYVRSNGFFDESKFSGLLRGELGKDNSIISAIAMLTVPKGIWAQVGYNTLYGVSGGLGLNITKSIAIEYNFEKALGDLTNFGPSHEVTLAYRFNTDRRYDYSGNDEVGSLISSEKRVKRPVSKIDKAQAEANRQQAIADRAQAKLDQEAKLKADEAANAKAKETAAAEAILVTEAKAEAEAKAEQVAELKSAAEVEAQASAEAQLAAAEAARLKAEAEAEAETQRVAQAEAAARQEAAAQAVLAAAETARLKAEAEAKAETQRIAQTEAIARQEAAARVKLAAAETARLKAEAEAEAETQRVAQAEAAARQEAAAQAELAAAETARLKAEAEAEAKAETQRVAQAEAAARQEAAAQAELAATETARLKAEAEAKAETQRVAQAEAAARQEAAAQAELAATEAARLKAEAEAKAETQRVAQAEAAARQEAAAQAVLAAAETARLKAEAEAEAETQRIAQAEAAQEAAAQAELAAAETARLKAEAEAEAEAETQRVAQAEAAARQEAADQAVLAAAETARLKAEAEAKAETQRVAQAEAAARQEAAAQAVLAIAEQQKTDSENNSLPNASDEMAKTMNALAESTASSGQSQQALIAELAAAVASKDKDLQDLKKENDLSEQGIFLAPKPFKSITAENNAIEALKVNLDNSIQARSNEIDELQTLYDQRVKIATMRNDEVTLFYKKNLDRLKAEQLTALSTRERLTASLKSIKIATEFERKRRIKRAAFDNEQDRFIQDKATLDRIKQNTNLSAVPLTAADFDFGEAQSANIQILKNVKNVENGFYVILAVHTDVSKRDAFLKNTVASGNTDVNFFYDVNTSKYYIYNEKINNVELANDALKSKGSEPYKGRLSIVKIEN</sequence>
<name>A0A5C6ZEE2_9FLAO</name>
<dbReference type="AlphaFoldDB" id="A0A5C6ZEE2"/>
<comment type="caution">
    <text evidence="2">The sequence shown here is derived from an EMBL/GenBank/DDBJ whole genome shotgun (WGS) entry which is preliminary data.</text>
</comment>
<organism evidence="2 3">
    <name type="scientific">Subsaximicrobium wynnwilliamsii</name>
    <dbReference type="NCBI Taxonomy" id="291179"/>
    <lineage>
        <taxon>Bacteria</taxon>
        <taxon>Pseudomonadati</taxon>
        <taxon>Bacteroidota</taxon>
        <taxon>Flavobacteriia</taxon>
        <taxon>Flavobacteriales</taxon>
        <taxon>Flavobacteriaceae</taxon>
        <taxon>Subsaximicrobium</taxon>
    </lineage>
</organism>
<dbReference type="NCBIfam" id="TIGR03519">
    <property type="entry name" value="T9SS_PorP_fam"/>
    <property type="match status" value="1"/>
</dbReference>
<evidence type="ECO:0000313" key="2">
    <source>
        <dbReference type="EMBL" id="TXD87138.1"/>
    </source>
</evidence>
<protein>
    <submittedName>
        <fullName evidence="2">Type IX secretion system membrane protein PorP/SprF</fullName>
    </submittedName>
</protein>
<feature type="coiled-coil region" evidence="1">
    <location>
        <begin position="379"/>
        <end position="745"/>
    </location>
</feature>
<dbReference type="EMBL" id="VORO01000029">
    <property type="protein sequence ID" value="TXD87138.1"/>
    <property type="molecule type" value="Genomic_DNA"/>
</dbReference>
<evidence type="ECO:0000313" key="3">
    <source>
        <dbReference type="Proteomes" id="UP000321578"/>
    </source>
</evidence>
<evidence type="ECO:0000256" key="1">
    <source>
        <dbReference type="SAM" id="Coils"/>
    </source>
</evidence>
<dbReference type="OrthoDB" id="1393025at2"/>
<gene>
    <name evidence="2" type="ORF">ESY86_18095</name>
</gene>
<dbReference type="Proteomes" id="UP000321578">
    <property type="component" value="Unassembled WGS sequence"/>
</dbReference>
<dbReference type="RefSeq" id="WP_147088135.1">
    <property type="nucleotide sequence ID" value="NZ_VORN01000030.1"/>
</dbReference>
<keyword evidence="1" id="KW-0175">Coiled coil</keyword>
<dbReference type="Pfam" id="PF11751">
    <property type="entry name" value="PorP_SprF"/>
    <property type="match status" value="1"/>
</dbReference>